<evidence type="ECO:0000256" key="5">
    <source>
        <dbReference type="ARBA" id="ARBA00022989"/>
    </source>
</evidence>
<comment type="subcellular location">
    <subcellularLocation>
        <location evidence="1">Cell membrane</location>
        <topology evidence="1">Multi-pass membrane protein</topology>
    </subcellularLocation>
</comment>
<evidence type="ECO:0000313" key="9">
    <source>
        <dbReference type="EMBL" id="MBB2184088.1"/>
    </source>
</evidence>
<keyword evidence="3" id="KW-1003">Cell membrane</keyword>
<evidence type="ECO:0000313" key="10">
    <source>
        <dbReference type="Proteomes" id="UP000574276"/>
    </source>
</evidence>
<dbReference type="InterPro" id="IPR003856">
    <property type="entry name" value="LPS_length_determ_N"/>
</dbReference>
<gene>
    <name evidence="9" type="ORF">H0486_14500</name>
</gene>
<keyword evidence="6 7" id="KW-0472">Membrane</keyword>
<evidence type="ECO:0000256" key="3">
    <source>
        <dbReference type="ARBA" id="ARBA00022475"/>
    </source>
</evidence>
<dbReference type="InterPro" id="IPR050445">
    <property type="entry name" value="Bact_polysacc_biosynth/exp"/>
</dbReference>
<comment type="caution">
    <text evidence="9">The sequence shown here is derived from an EMBL/GenBank/DDBJ whole genome shotgun (WGS) entry which is preliminary data.</text>
</comment>
<evidence type="ECO:0000256" key="4">
    <source>
        <dbReference type="ARBA" id="ARBA00022692"/>
    </source>
</evidence>
<evidence type="ECO:0000256" key="2">
    <source>
        <dbReference type="ARBA" id="ARBA00006683"/>
    </source>
</evidence>
<dbReference type="EMBL" id="JACEGA010000001">
    <property type="protein sequence ID" value="MBB2184088.1"/>
    <property type="molecule type" value="Genomic_DNA"/>
</dbReference>
<name>A0A839K3Y7_9FIRM</name>
<evidence type="ECO:0000256" key="6">
    <source>
        <dbReference type="ARBA" id="ARBA00023136"/>
    </source>
</evidence>
<dbReference type="PANTHER" id="PTHR32309:SF13">
    <property type="entry name" value="FERRIC ENTEROBACTIN TRANSPORT PROTEIN FEPE"/>
    <property type="match status" value="1"/>
</dbReference>
<keyword evidence="5 7" id="KW-1133">Transmembrane helix</keyword>
<keyword evidence="4 7" id="KW-0812">Transmembrane</keyword>
<evidence type="ECO:0000256" key="1">
    <source>
        <dbReference type="ARBA" id="ARBA00004651"/>
    </source>
</evidence>
<organism evidence="9 10">
    <name type="scientific">Variimorphobacter saccharofermentans</name>
    <dbReference type="NCBI Taxonomy" id="2755051"/>
    <lineage>
        <taxon>Bacteria</taxon>
        <taxon>Bacillati</taxon>
        <taxon>Bacillota</taxon>
        <taxon>Clostridia</taxon>
        <taxon>Lachnospirales</taxon>
        <taxon>Lachnospiraceae</taxon>
        <taxon>Variimorphobacter</taxon>
    </lineage>
</organism>
<evidence type="ECO:0000256" key="7">
    <source>
        <dbReference type="SAM" id="Phobius"/>
    </source>
</evidence>
<dbReference type="Pfam" id="PF02706">
    <property type="entry name" value="Wzz"/>
    <property type="match status" value="1"/>
</dbReference>
<feature type="transmembrane region" description="Helical" evidence="7">
    <location>
        <begin position="179"/>
        <end position="200"/>
    </location>
</feature>
<keyword evidence="10" id="KW-1185">Reference proteome</keyword>
<dbReference type="RefSeq" id="WP_228353683.1">
    <property type="nucleotide sequence ID" value="NZ_JACEGA010000001.1"/>
</dbReference>
<feature type="domain" description="Polysaccharide chain length determinant N-terminal" evidence="8">
    <location>
        <begin position="11"/>
        <end position="99"/>
    </location>
</feature>
<proteinExistence type="inferred from homology"/>
<comment type="similarity">
    <text evidence="2">Belongs to the CpsC/CapA family.</text>
</comment>
<dbReference type="GO" id="GO:0005886">
    <property type="term" value="C:plasma membrane"/>
    <property type="evidence" value="ECO:0007669"/>
    <property type="project" value="UniProtKB-SubCell"/>
</dbReference>
<evidence type="ECO:0000259" key="8">
    <source>
        <dbReference type="Pfam" id="PF02706"/>
    </source>
</evidence>
<dbReference type="AlphaFoldDB" id="A0A839K3Y7"/>
<accession>A0A839K3Y7</accession>
<dbReference type="Proteomes" id="UP000574276">
    <property type="component" value="Unassembled WGS sequence"/>
</dbReference>
<dbReference type="PANTHER" id="PTHR32309">
    <property type="entry name" value="TYROSINE-PROTEIN KINASE"/>
    <property type="match status" value="1"/>
</dbReference>
<reference evidence="9 10" key="1">
    <citation type="submission" date="2020-07" db="EMBL/GenBank/DDBJ databases">
        <title>Characterization and genome sequencing of isolate MD1, a novel member within the family Lachnospiraceae.</title>
        <authorList>
            <person name="Rettenmaier R."/>
            <person name="Di Bello L."/>
            <person name="Zinser C."/>
            <person name="Scheitz K."/>
            <person name="Liebl W."/>
            <person name="Zverlov V."/>
        </authorList>
    </citation>
    <scope>NUCLEOTIDE SEQUENCE [LARGE SCALE GENOMIC DNA]</scope>
    <source>
        <strain evidence="9 10">MD1</strain>
    </source>
</reference>
<sequence>MEGNKKFASEVKVEDLIRVLLHRAWLIIMIGVLGVAAAWGISTYILEPTYTSTAKMYVINRQNEDKTTLADLQTGVHLTKDFKILVKSRPVMEEVIKKLNLDISPGELSASVNVNIPTETRILEISVTNHDATLAKEIADTIVLVASSRLVEVMEIEKINTVELGNLPRTPSSPNRVSYMLQGGLGGIILISFILSAMYLRNDSIKNVEDIEKYLGLTTLGIIPMEEVSKKSKKKVRVRKQDTKVLAS</sequence>
<protein>
    <recommendedName>
        <fullName evidence="8">Polysaccharide chain length determinant N-terminal domain-containing protein</fullName>
    </recommendedName>
</protein>
<dbReference type="GO" id="GO:0004713">
    <property type="term" value="F:protein tyrosine kinase activity"/>
    <property type="evidence" value="ECO:0007669"/>
    <property type="project" value="TreeGrafter"/>
</dbReference>
<feature type="transmembrane region" description="Helical" evidence="7">
    <location>
        <begin position="24"/>
        <end position="46"/>
    </location>
</feature>